<dbReference type="EnsemblPlants" id="Pp3c17_6310V3.2">
    <property type="protein sequence ID" value="Pp3c17_6310V3.2"/>
    <property type="gene ID" value="Pp3c17_6310"/>
</dbReference>
<organism evidence="1">
    <name type="scientific">Physcomitrium patens</name>
    <name type="common">Spreading-leaved earth moss</name>
    <name type="synonym">Physcomitrella patens</name>
    <dbReference type="NCBI Taxonomy" id="3218"/>
    <lineage>
        <taxon>Eukaryota</taxon>
        <taxon>Viridiplantae</taxon>
        <taxon>Streptophyta</taxon>
        <taxon>Embryophyta</taxon>
        <taxon>Bryophyta</taxon>
        <taxon>Bryophytina</taxon>
        <taxon>Bryopsida</taxon>
        <taxon>Funariidae</taxon>
        <taxon>Funariales</taxon>
        <taxon>Funariaceae</taxon>
        <taxon>Physcomitrium</taxon>
    </lineage>
</organism>
<gene>
    <name evidence="1" type="ORF">PHYPA_021720</name>
</gene>
<name>A0A2K1J2W9_PHYPA</name>
<proteinExistence type="predicted"/>
<evidence type="ECO:0000313" key="1">
    <source>
        <dbReference type="EMBL" id="PNR35870.1"/>
    </source>
</evidence>
<keyword evidence="3" id="KW-1185">Reference proteome</keyword>
<accession>A0A2K1J2W9</accession>
<dbReference type="AlphaFoldDB" id="A0A2K1J2W9"/>
<dbReference type="Gramene" id="Pp3c17_6310V3.1">
    <property type="protein sequence ID" value="Pp3c17_6310V3.1"/>
    <property type="gene ID" value="Pp3c17_6310"/>
</dbReference>
<evidence type="ECO:0000313" key="3">
    <source>
        <dbReference type="Proteomes" id="UP000006727"/>
    </source>
</evidence>
<reference evidence="1 3" key="2">
    <citation type="journal article" date="2018" name="Plant J.">
        <title>The Physcomitrella patens chromosome-scale assembly reveals moss genome structure and evolution.</title>
        <authorList>
            <person name="Lang D."/>
            <person name="Ullrich K.K."/>
            <person name="Murat F."/>
            <person name="Fuchs J."/>
            <person name="Jenkins J."/>
            <person name="Haas F.B."/>
            <person name="Piednoel M."/>
            <person name="Gundlach H."/>
            <person name="Van Bel M."/>
            <person name="Meyberg R."/>
            <person name="Vives C."/>
            <person name="Morata J."/>
            <person name="Symeonidi A."/>
            <person name="Hiss M."/>
            <person name="Muchero W."/>
            <person name="Kamisugi Y."/>
            <person name="Saleh O."/>
            <person name="Blanc G."/>
            <person name="Decker E.L."/>
            <person name="van Gessel N."/>
            <person name="Grimwood J."/>
            <person name="Hayes R.D."/>
            <person name="Graham S.W."/>
            <person name="Gunter L.E."/>
            <person name="McDaniel S.F."/>
            <person name="Hoernstein S.N.W."/>
            <person name="Larsson A."/>
            <person name="Li F.W."/>
            <person name="Perroud P.F."/>
            <person name="Phillips J."/>
            <person name="Ranjan P."/>
            <person name="Rokshar D.S."/>
            <person name="Rothfels C.J."/>
            <person name="Schneider L."/>
            <person name="Shu S."/>
            <person name="Stevenson D.W."/>
            <person name="Thummler F."/>
            <person name="Tillich M."/>
            <person name="Villarreal Aguilar J.C."/>
            <person name="Widiez T."/>
            <person name="Wong G.K."/>
            <person name="Wymore A."/>
            <person name="Zhang Y."/>
            <person name="Zimmer A.D."/>
            <person name="Quatrano R.S."/>
            <person name="Mayer K.F.X."/>
            <person name="Goodstein D."/>
            <person name="Casacuberta J.M."/>
            <person name="Vandepoele K."/>
            <person name="Reski R."/>
            <person name="Cuming A.C."/>
            <person name="Tuskan G.A."/>
            <person name="Maumus F."/>
            <person name="Salse J."/>
            <person name="Schmutz J."/>
            <person name="Rensing S.A."/>
        </authorList>
    </citation>
    <scope>NUCLEOTIDE SEQUENCE [LARGE SCALE GENOMIC DNA]</scope>
    <source>
        <strain evidence="2 3">cv. Gransden 2004</strain>
    </source>
</reference>
<dbReference type="Proteomes" id="UP000006727">
    <property type="component" value="Chromosome 17"/>
</dbReference>
<sequence>MLTLVLLFFFFVLLSIFVQFLRPVMTRFTIAFREISTYKDVLRSQVQQSCYGDRF</sequence>
<reference evidence="2" key="3">
    <citation type="submission" date="2020-12" db="UniProtKB">
        <authorList>
            <consortium name="EnsemblPlants"/>
        </authorList>
    </citation>
    <scope>IDENTIFICATION</scope>
</reference>
<dbReference type="EMBL" id="ABEU02000017">
    <property type="protein sequence ID" value="PNR35870.1"/>
    <property type="molecule type" value="Genomic_DNA"/>
</dbReference>
<evidence type="ECO:0000313" key="2">
    <source>
        <dbReference type="EnsemblPlants" id="Pp3c17_6310V3.1"/>
    </source>
</evidence>
<protein>
    <submittedName>
        <fullName evidence="1 2">Uncharacterized protein</fullName>
    </submittedName>
</protein>
<reference evidence="1 3" key="1">
    <citation type="journal article" date="2008" name="Science">
        <title>The Physcomitrella genome reveals evolutionary insights into the conquest of land by plants.</title>
        <authorList>
            <person name="Rensing S."/>
            <person name="Lang D."/>
            <person name="Zimmer A."/>
            <person name="Terry A."/>
            <person name="Salamov A."/>
            <person name="Shapiro H."/>
            <person name="Nishiyama T."/>
            <person name="Perroud P.-F."/>
            <person name="Lindquist E."/>
            <person name="Kamisugi Y."/>
            <person name="Tanahashi T."/>
            <person name="Sakakibara K."/>
            <person name="Fujita T."/>
            <person name="Oishi K."/>
            <person name="Shin-I T."/>
            <person name="Kuroki Y."/>
            <person name="Toyoda A."/>
            <person name="Suzuki Y."/>
            <person name="Hashimoto A."/>
            <person name="Yamaguchi K."/>
            <person name="Sugano A."/>
            <person name="Kohara Y."/>
            <person name="Fujiyama A."/>
            <person name="Anterola A."/>
            <person name="Aoki S."/>
            <person name="Ashton N."/>
            <person name="Barbazuk W.B."/>
            <person name="Barker E."/>
            <person name="Bennetzen J."/>
            <person name="Bezanilla M."/>
            <person name="Blankenship R."/>
            <person name="Cho S.H."/>
            <person name="Dutcher S."/>
            <person name="Estelle M."/>
            <person name="Fawcett J.A."/>
            <person name="Gundlach H."/>
            <person name="Hanada K."/>
            <person name="Heyl A."/>
            <person name="Hicks K.A."/>
            <person name="Hugh J."/>
            <person name="Lohr M."/>
            <person name="Mayer K."/>
            <person name="Melkozernov A."/>
            <person name="Murata T."/>
            <person name="Nelson D."/>
            <person name="Pils B."/>
            <person name="Prigge M."/>
            <person name="Reiss B."/>
            <person name="Renner T."/>
            <person name="Rombauts S."/>
            <person name="Rushton P."/>
            <person name="Sanderfoot A."/>
            <person name="Schween G."/>
            <person name="Shiu S.-H."/>
            <person name="Stueber K."/>
            <person name="Theodoulou F.L."/>
            <person name="Tu H."/>
            <person name="Van de Peer Y."/>
            <person name="Verrier P.J."/>
            <person name="Waters E."/>
            <person name="Wood A."/>
            <person name="Yang L."/>
            <person name="Cove D."/>
            <person name="Cuming A."/>
            <person name="Hasebe M."/>
            <person name="Lucas S."/>
            <person name="Mishler D.B."/>
            <person name="Reski R."/>
            <person name="Grigoriev I."/>
            <person name="Quatrano R.S."/>
            <person name="Boore J.L."/>
        </authorList>
    </citation>
    <scope>NUCLEOTIDE SEQUENCE [LARGE SCALE GENOMIC DNA]</scope>
    <source>
        <strain evidence="2 3">cv. Gransden 2004</strain>
    </source>
</reference>
<dbReference type="EnsemblPlants" id="Pp3c17_6310V3.1">
    <property type="protein sequence ID" value="Pp3c17_6310V3.1"/>
    <property type="gene ID" value="Pp3c17_6310"/>
</dbReference>
<dbReference type="InParanoid" id="A0A2K1J2W9"/>
<dbReference type="Gramene" id="Pp3c17_6310V3.2">
    <property type="protein sequence ID" value="Pp3c17_6310V3.2"/>
    <property type="gene ID" value="Pp3c17_6310"/>
</dbReference>